<protein>
    <submittedName>
        <fullName evidence="1">Uncharacterized protein</fullName>
    </submittedName>
</protein>
<organism evidence="1 2">
    <name type="scientific">Nocardia pseudobrasiliensis</name>
    <dbReference type="NCBI Taxonomy" id="45979"/>
    <lineage>
        <taxon>Bacteria</taxon>
        <taxon>Bacillati</taxon>
        <taxon>Actinomycetota</taxon>
        <taxon>Actinomycetes</taxon>
        <taxon>Mycobacteriales</taxon>
        <taxon>Nocardiaceae</taxon>
        <taxon>Nocardia</taxon>
    </lineage>
</organism>
<dbReference type="AlphaFoldDB" id="A0A370I4V8"/>
<dbReference type="EMBL" id="QQBC01000005">
    <property type="protein sequence ID" value="RDI65786.1"/>
    <property type="molecule type" value="Genomic_DNA"/>
</dbReference>
<proteinExistence type="predicted"/>
<evidence type="ECO:0000313" key="2">
    <source>
        <dbReference type="Proteomes" id="UP000254869"/>
    </source>
</evidence>
<name>A0A370I4V8_9NOCA</name>
<comment type="caution">
    <text evidence="1">The sequence shown here is derived from an EMBL/GenBank/DDBJ whole genome shotgun (WGS) entry which is preliminary data.</text>
</comment>
<keyword evidence="2" id="KW-1185">Reference proteome</keyword>
<accession>A0A370I4V8</accession>
<sequence>MGGVVLAATVGCGSDSEPKSAASTSTQISSAAAAYTVPRTTAVAQPLSEDDRFVGLVKGKGGALTAVASSTPRDNLTTLGRTTADSVEKLTLTGQPLEAAGRTVAMMLQDSYRKEPDIRLHMTPSEALDFIAISIAVYKPNLG</sequence>
<reference evidence="1 2" key="1">
    <citation type="submission" date="2018-07" db="EMBL/GenBank/DDBJ databases">
        <title>Genomic Encyclopedia of Type Strains, Phase IV (KMG-IV): sequencing the most valuable type-strain genomes for metagenomic binning, comparative biology and taxonomic classification.</title>
        <authorList>
            <person name="Goeker M."/>
        </authorList>
    </citation>
    <scope>NUCLEOTIDE SEQUENCE [LARGE SCALE GENOMIC DNA]</scope>
    <source>
        <strain evidence="1 2">DSM 44290</strain>
    </source>
</reference>
<dbReference type="Proteomes" id="UP000254869">
    <property type="component" value="Unassembled WGS sequence"/>
</dbReference>
<evidence type="ECO:0000313" key="1">
    <source>
        <dbReference type="EMBL" id="RDI65786.1"/>
    </source>
</evidence>
<gene>
    <name evidence="1" type="ORF">DFR76_105101</name>
</gene>